<keyword evidence="7" id="KW-1185">Reference proteome</keyword>
<evidence type="ECO:0000313" key="5">
    <source>
        <dbReference type="EMBL" id="QWY93860.1"/>
    </source>
</evidence>
<reference evidence="3" key="2">
    <citation type="submission" date="2021-04" db="EMBL/GenBank/DDBJ databases">
        <title>Spatial virome analysis of Zanthoxylum armatum trees affected with the flower yellowing disease.</title>
        <authorList>
            <person name="Cao M."/>
            <person name="Zhang S."/>
        </authorList>
    </citation>
    <scope>NUCLEOTIDE SEQUENCE</scope>
    <source>
        <strain evidence="3">EnCQ13-DA</strain>
        <strain evidence="4">EnCQ3-H</strain>
        <strain evidence="5">EnCQ8-D</strain>
        <strain evidence="6">EnCQ9-D</strain>
    </source>
</reference>
<dbReference type="EMBL" id="MW962379">
    <property type="protein sequence ID" value="QWY93845.1"/>
    <property type="molecule type" value="Genomic_RNA"/>
</dbReference>
<protein>
    <submittedName>
        <fullName evidence="2">P0 protein</fullName>
    </submittedName>
    <submittedName>
        <fullName evidence="3">P0 suppressor of RNA silencing</fullName>
    </submittedName>
</protein>
<sequence length="300" mass="33185">MLTECNLVAAGEIVVNAPIYLYFGSRAHFTIALSCLVSAVRNHVEADRCPPSCHFPFWVMANILVLCLSHSKSRLKRDGMEYEGFSTFLMEPDELLMCFRYFGALGIVPRTPRAQGPAYILDTSSMCGMANFGDRLMVATGQCQYVFEPTPGGPDIRTWHANEFPGVLSHLYGRTPRDYVDELLRGATGVYRDQYWHIRTPLEVLRACRYLYIVAAAEGPTAYDSDVGGDFMSVFLGRWNPPLQILPEAPDESDTDSWGELQINSPPSEDGSNSDHELDPHALIAALEGLELEAPGNLGG</sequence>
<evidence type="ECO:0000313" key="7">
    <source>
        <dbReference type="Proteomes" id="UP001233686"/>
    </source>
</evidence>
<organism evidence="2 7">
    <name type="scientific">Green Sichuan pepper enamovirus</name>
    <dbReference type="NCBI Taxonomy" id="2802551"/>
    <lineage>
        <taxon>Viruses</taxon>
        <taxon>Riboviria</taxon>
        <taxon>Orthornavirae</taxon>
        <taxon>Pisuviricota</taxon>
        <taxon>Pisoniviricetes</taxon>
        <taxon>Sobelivirales</taxon>
        <taxon>Solemoviridae</taxon>
        <taxon>Enamovirus</taxon>
        <taxon>Enamovirus GSPEV</taxon>
    </lineage>
</organism>
<dbReference type="Proteomes" id="UP001233686">
    <property type="component" value="Segment"/>
</dbReference>
<dbReference type="EMBL" id="MW962378">
    <property type="protein sequence ID" value="QWY93840.1"/>
    <property type="molecule type" value="Genomic_RNA"/>
</dbReference>
<evidence type="ECO:0000313" key="4">
    <source>
        <dbReference type="EMBL" id="QWY93845.1"/>
    </source>
</evidence>
<evidence type="ECO:0000313" key="3">
    <source>
        <dbReference type="EMBL" id="QWY93840.1"/>
    </source>
</evidence>
<feature type="compositionally biased region" description="Polar residues" evidence="1">
    <location>
        <begin position="262"/>
        <end position="271"/>
    </location>
</feature>
<evidence type="ECO:0000313" key="6">
    <source>
        <dbReference type="EMBL" id="QWY93865.1"/>
    </source>
</evidence>
<proteinExistence type="predicted"/>
<accession>A0A4P2UVV1</accession>
<dbReference type="EMBL" id="MW962383">
    <property type="protein sequence ID" value="QWY93865.1"/>
    <property type="molecule type" value="Genomic_RNA"/>
</dbReference>
<dbReference type="EMBL" id="MW962382">
    <property type="protein sequence ID" value="QWY93860.1"/>
    <property type="molecule type" value="Genomic_RNA"/>
</dbReference>
<evidence type="ECO:0000313" key="2">
    <source>
        <dbReference type="EMBL" id="AZN18342.1"/>
    </source>
</evidence>
<evidence type="ECO:0000256" key="1">
    <source>
        <dbReference type="SAM" id="MobiDB-lite"/>
    </source>
</evidence>
<dbReference type="EMBL" id="MH323436">
    <property type="protein sequence ID" value="AZN18342.1"/>
    <property type="molecule type" value="Genomic_RNA"/>
</dbReference>
<name>A0A4P2UVV1_9VIRU</name>
<feature type="region of interest" description="Disordered" evidence="1">
    <location>
        <begin position="245"/>
        <end position="280"/>
    </location>
</feature>
<reference evidence="2" key="1">
    <citation type="journal article" date="2019" name="Viruses">
        <title>Discovery of Four Novel Viruses Associated with Flower Yellowing Disease of Green Sichuan Pepper (Zanthoxylum armatum) by Virome Analysis.</title>
        <authorList>
            <person name="Cao M."/>
            <person name="Zhang S."/>
            <person name="Li M."/>
            <person name="Liu Y."/>
            <person name="Dong P."/>
            <person name="Li S."/>
            <person name="Kuang M."/>
            <person name="Li R."/>
            <person name="Zhou Y."/>
        </authorList>
    </citation>
    <scope>NUCLEOTIDE SEQUENCE</scope>
    <source>
        <strain evidence="2">ZPE1</strain>
    </source>
</reference>